<evidence type="ECO:0000259" key="3">
    <source>
        <dbReference type="Pfam" id="PF13239"/>
    </source>
</evidence>
<evidence type="ECO:0000313" key="5">
    <source>
        <dbReference type="Proteomes" id="UP000266113"/>
    </source>
</evidence>
<dbReference type="Proteomes" id="UP000266113">
    <property type="component" value="Unassembled WGS sequence"/>
</dbReference>
<feature type="transmembrane region" description="Helical" evidence="2">
    <location>
        <begin position="48"/>
        <end position="73"/>
    </location>
</feature>
<comment type="caution">
    <text evidence="4">The sequence shown here is derived from an EMBL/GenBank/DDBJ whole genome shotgun (WGS) entry which is preliminary data.</text>
</comment>
<protein>
    <recommendedName>
        <fullName evidence="3">2TM domain-containing protein</fullName>
    </recommendedName>
</protein>
<name>A0A398DZ67_9BACT</name>
<feature type="transmembrane region" description="Helical" evidence="2">
    <location>
        <begin position="20"/>
        <end position="42"/>
    </location>
</feature>
<feature type="compositionally biased region" description="Basic residues" evidence="1">
    <location>
        <begin position="175"/>
        <end position="185"/>
    </location>
</feature>
<keyword evidence="2" id="KW-0472">Membrane</keyword>
<dbReference type="OrthoDB" id="8965954at2"/>
<keyword evidence="5" id="KW-1185">Reference proteome</keyword>
<proteinExistence type="predicted"/>
<evidence type="ECO:0000313" key="4">
    <source>
        <dbReference type="EMBL" id="RIE17468.1"/>
    </source>
</evidence>
<dbReference type="InterPro" id="IPR025698">
    <property type="entry name" value="2TM_dom"/>
</dbReference>
<dbReference type="AlphaFoldDB" id="A0A398DZ67"/>
<evidence type="ECO:0000256" key="1">
    <source>
        <dbReference type="SAM" id="MobiDB-lite"/>
    </source>
</evidence>
<reference evidence="4 5" key="1">
    <citation type="submission" date="2018-09" db="EMBL/GenBank/DDBJ databases">
        <title>Discovery and Ecogenomic Context for Candidatus Cryosericales, a Global Caldiserica Order Active in Thawing Permafrost.</title>
        <authorList>
            <person name="Martinez M.A."/>
            <person name="Woodcroft B.J."/>
            <person name="Ignacio Espinoza J.C."/>
            <person name="Zayed A."/>
            <person name="Singleton C.M."/>
            <person name="Boyd J."/>
            <person name="Li Y.-F."/>
            <person name="Purvine S."/>
            <person name="Maughan H."/>
            <person name="Hodgkins S.B."/>
            <person name="Anderson D."/>
            <person name="Sederholm M."/>
            <person name="Temperton B."/>
            <person name="Saleska S.R."/>
            <person name="Tyson G.W."/>
            <person name="Rich V.I."/>
        </authorList>
    </citation>
    <scope>NUCLEOTIDE SEQUENCE [LARGE SCALE GENOMIC DNA]</scope>
    <source>
        <strain evidence="4 5">SMC1</strain>
    </source>
</reference>
<feature type="region of interest" description="Disordered" evidence="1">
    <location>
        <begin position="148"/>
        <end position="191"/>
    </location>
</feature>
<organism evidence="4 5">
    <name type="scientific">Candidatus Cryosericum septentrionale</name>
    <dbReference type="NCBI Taxonomy" id="2290913"/>
    <lineage>
        <taxon>Bacteria</taxon>
        <taxon>Pseudomonadati</taxon>
        <taxon>Caldisericota/Cryosericota group</taxon>
        <taxon>Candidatus Cryosericota</taxon>
        <taxon>Candidatus Cryosericia</taxon>
        <taxon>Candidatus Cryosericales</taxon>
        <taxon>Candidatus Cryosericaceae</taxon>
        <taxon>Candidatus Cryosericum</taxon>
    </lineage>
</organism>
<keyword evidence="2" id="KW-0812">Transmembrane</keyword>
<feature type="domain" description="2TM" evidence="3">
    <location>
        <begin position="8"/>
        <end position="89"/>
    </location>
</feature>
<evidence type="ECO:0000256" key="2">
    <source>
        <dbReference type="SAM" id="Phobius"/>
    </source>
</evidence>
<sequence>MTELEEYQKARDRVQEVKGFYAHVAMFLVANVALAILNFATLEKNDGVIWFIWPLIGWGVVLVVHAISVFGIGRFLGRDWEQRHIQQELDRRHTDPPRGNLKRRPRYVSRSVIPAHMGIPPSIRHSREGGNPSFGPCLSNMRCRWPDQADPAHVPPGVQLPADPISGTPPEWRRRSGGRRCRKHSGVTVRP</sequence>
<keyword evidence="2" id="KW-1133">Transmembrane helix</keyword>
<dbReference type="Pfam" id="PF13239">
    <property type="entry name" value="2TM"/>
    <property type="match status" value="1"/>
</dbReference>
<accession>A0A398DZ67</accession>
<dbReference type="RefSeq" id="WP_119085040.1">
    <property type="nucleotide sequence ID" value="NZ_QXIY01000003.1"/>
</dbReference>
<gene>
    <name evidence="4" type="ORF">SMC1_01450</name>
</gene>
<dbReference type="EMBL" id="QXIY01000003">
    <property type="protein sequence ID" value="RIE17468.1"/>
    <property type="molecule type" value="Genomic_DNA"/>
</dbReference>